<protein>
    <submittedName>
        <fullName evidence="3">Uncharacterized protein</fullName>
    </submittedName>
</protein>
<dbReference type="EMBL" id="JARIHO010000036">
    <property type="protein sequence ID" value="KAJ7330856.1"/>
    <property type="molecule type" value="Genomic_DNA"/>
</dbReference>
<proteinExistence type="predicted"/>
<feature type="compositionally biased region" description="Polar residues" evidence="1">
    <location>
        <begin position="43"/>
        <end position="55"/>
    </location>
</feature>
<feature type="region of interest" description="Disordered" evidence="1">
    <location>
        <begin position="26"/>
        <end position="59"/>
    </location>
</feature>
<evidence type="ECO:0000313" key="3">
    <source>
        <dbReference type="EMBL" id="KAJ7330856.1"/>
    </source>
</evidence>
<feature type="chain" id="PRO_5042275419" evidence="2">
    <location>
        <begin position="30"/>
        <end position="97"/>
    </location>
</feature>
<evidence type="ECO:0000313" key="4">
    <source>
        <dbReference type="Proteomes" id="UP001218218"/>
    </source>
</evidence>
<accession>A0AAD7EL10</accession>
<keyword evidence="4" id="KW-1185">Reference proteome</keyword>
<feature type="signal peptide" evidence="2">
    <location>
        <begin position="1"/>
        <end position="29"/>
    </location>
</feature>
<gene>
    <name evidence="3" type="ORF">DFH08DRAFT_966613</name>
</gene>
<reference evidence="3" key="1">
    <citation type="submission" date="2023-03" db="EMBL/GenBank/DDBJ databases">
        <title>Massive genome expansion in bonnet fungi (Mycena s.s.) driven by repeated elements and novel gene families across ecological guilds.</title>
        <authorList>
            <consortium name="Lawrence Berkeley National Laboratory"/>
            <person name="Harder C.B."/>
            <person name="Miyauchi S."/>
            <person name="Viragh M."/>
            <person name="Kuo A."/>
            <person name="Thoen E."/>
            <person name="Andreopoulos B."/>
            <person name="Lu D."/>
            <person name="Skrede I."/>
            <person name="Drula E."/>
            <person name="Henrissat B."/>
            <person name="Morin E."/>
            <person name="Kohler A."/>
            <person name="Barry K."/>
            <person name="LaButti K."/>
            <person name="Morin E."/>
            <person name="Salamov A."/>
            <person name="Lipzen A."/>
            <person name="Mereny Z."/>
            <person name="Hegedus B."/>
            <person name="Baldrian P."/>
            <person name="Stursova M."/>
            <person name="Weitz H."/>
            <person name="Taylor A."/>
            <person name="Grigoriev I.V."/>
            <person name="Nagy L.G."/>
            <person name="Martin F."/>
            <person name="Kauserud H."/>
        </authorList>
    </citation>
    <scope>NUCLEOTIDE SEQUENCE</scope>
    <source>
        <strain evidence="3">CBHHK002</strain>
    </source>
</reference>
<keyword evidence="2" id="KW-0732">Signal</keyword>
<evidence type="ECO:0000256" key="2">
    <source>
        <dbReference type="SAM" id="SignalP"/>
    </source>
</evidence>
<comment type="caution">
    <text evidence="3">The sequence shown here is derived from an EMBL/GenBank/DDBJ whole genome shotgun (WGS) entry which is preliminary data.</text>
</comment>
<evidence type="ECO:0000256" key="1">
    <source>
        <dbReference type="SAM" id="MobiDB-lite"/>
    </source>
</evidence>
<sequence length="97" mass="10433">MTTLQAPRVRVPSLFLLAVVPYFSPAAGGITDQGNRVRRSSSELDSAQSDLSSESGRSDGFCVYSAFVSSDLDNLISGGLKMSKIIWLDPHLSSMVH</sequence>
<organism evidence="3 4">
    <name type="scientific">Mycena albidolilacea</name>
    <dbReference type="NCBI Taxonomy" id="1033008"/>
    <lineage>
        <taxon>Eukaryota</taxon>
        <taxon>Fungi</taxon>
        <taxon>Dikarya</taxon>
        <taxon>Basidiomycota</taxon>
        <taxon>Agaricomycotina</taxon>
        <taxon>Agaricomycetes</taxon>
        <taxon>Agaricomycetidae</taxon>
        <taxon>Agaricales</taxon>
        <taxon>Marasmiineae</taxon>
        <taxon>Mycenaceae</taxon>
        <taxon>Mycena</taxon>
    </lineage>
</organism>
<dbReference type="Proteomes" id="UP001218218">
    <property type="component" value="Unassembled WGS sequence"/>
</dbReference>
<dbReference type="AlphaFoldDB" id="A0AAD7EL10"/>
<name>A0AAD7EL10_9AGAR</name>